<dbReference type="PANTHER" id="PTHR23150">
    <property type="entry name" value="SULFATASE MODIFYING FACTOR 1, 2"/>
    <property type="match status" value="1"/>
</dbReference>
<evidence type="ECO:0000313" key="3">
    <source>
        <dbReference type="Proteomes" id="UP000535890"/>
    </source>
</evidence>
<dbReference type="InterPro" id="IPR042095">
    <property type="entry name" value="SUMF_sf"/>
</dbReference>
<dbReference type="RefSeq" id="WP_179792446.1">
    <property type="nucleotide sequence ID" value="NZ_BAABHP010000018.1"/>
</dbReference>
<dbReference type="Proteomes" id="UP000535890">
    <property type="component" value="Unassembled WGS sequence"/>
</dbReference>
<protein>
    <submittedName>
        <fullName evidence="2">Formylglycine-generating enzyme required for sulfatase activity</fullName>
    </submittedName>
</protein>
<dbReference type="PANTHER" id="PTHR23150:SF19">
    <property type="entry name" value="FORMYLGLYCINE-GENERATING ENZYME"/>
    <property type="match status" value="1"/>
</dbReference>
<dbReference type="AlphaFoldDB" id="A0A7Y9DS85"/>
<reference evidence="2 3" key="1">
    <citation type="submission" date="2020-07" db="EMBL/GenBank/DDBJ databases">
        <title>Sequencing the genomes of 1000 actinobacteria strains.</title>
        <authorList>
            <person name="Klenk H.-P."/>
        </authorList>
    </citation>
    <scope>NUCLEOTIDE SEQUENCE [LARGE SCALE GENOMIC DNA]</scope>
    <source>
        <strain evidence="2 3">DSM 45772</strain>
    </source>
</reference>
<dbReference type="InterPro" id="IPR016187">
    <property type="entry name" value="CTDL_fold"/>
</dbReference>
<evidence type="ECO:0000259" key="1">
    <source>
        <dbReference type="Pfam" id="PF03781"/>
    </source>
</evidence>
<sequence length="351" mass="38556">MTSAAVHAGTVDLRGADLHALDDRDAMGLVPGVHDRMPDGFAHAARELGTLPDDLVAVVEDAGQSRARRLAAGTLLALVGDPRIRTEDPALVRVPGGTFRMGATTAEVERAARTWAEVGVRRDWLEKEEPQHVVALGDVVIMRYPVTHLEWLAYLTDTDTGSAPGVPTSWRFGMFPHAEANHPVWTVEAEQADDYARWLSRRTGRSFRLPTEAEWEYVAGGGADGPRAEFPWGDEPPTAEHANLVEHGPVSTTPVGCHPAGRTVHGVHDLAGNVEEYVADDYRPYPGAADVEDDLARHGTYRIARGGAFTRFGDLARIRRRHGRYPRPLYAVGFRLVEDRPSTPIREERHA</sequence>
<dbReference type="SUPFAM" id="SSF56436">
    <property type="entry name" value="C-type lectin-like"/>
    <property type="match status" value="1"/>
</dbReference>
<dbReference type="Gene3D" id="3.90.1580.10">
    <property type="entry name" value="paralog of FGE (formylglycine-generating enzyme)"/>
    <property type="match status" value="1"/>
</dbReference>
<evidence type="ECO:0000313" key="2">
    <source>
        <dbReference type="EMBL" id="NYD34504.1"/>
    </source>
</evidence>
<dbReference type="EMBL" id="JACCBN010000001">
    <property type="protein sequence ID" value="NYD34504.1"/>
    <property type="molecule type" value="Genomic_DNA"/>
</dbReference>
<proteinExistence type="predicted"/>
<accession>A0A7Y9DS85</accession>
<gene>
    <name evidence="2" type="ORF">BJ983_000606</name>
</gene>
<dbReference type="InterPro" id="IPR005532">
    <property type="entry name" value="SUMF_dom"/>
</dbReference>
<feature type="domain" description="Sulfatase-modifying factor enzyme-like" evidence="1">
    <location>
        <begin position="89"/>
        <end position="337"/>
    </location>
</feature>
<dbReference type="Pfam" id="PF03781">
    <property type="entry name" value="FGE-sulfatase"/>
    <property type="match status" value="1"/>
</dbReference>
<name>A0A7Y9DS85_9PSEU</name>
<keyword evidence="3" id="KW-1185">Reference proteome</keyword>
<comment type="caution">
    <text evidence="2">The sequence shown here is derived from an EMBL/GenBank/DDBJ whole genome shotgun (WGS) entry which is preliminary data.</text>
</comment>
<dbReference type="InterPro" id="IPR051043">
    <property type="entry name" value="Sulfatase_Mod_Factor_Kinase"/>
</dbReference>
<organism evidence="2 3">
    <name type="scientific">Actinomycetospora corticicola</name>
    <dbReference type="NCBI Taxonomy" id="663602"/>
    <lineage>
        <taxon>Bacteria</taxon>
        <taxon>Bacillati</taxon>
        <taxon>Actinomycetota</taxon>
        <taxon>Actinomycetes</taxon>
        <taxon>Pseudonocardiales</taxon>
        <taxon>Pseudonocardiaceae</taxon>
        <taxon>Actinomycetospora</taxon>
    </lineage>
</organism>
<dbReference type="GO" id="GO:0120147">
    <property type="term" value="F:formylglycine-generating oxidase activity"/>
    <property type="evidence" value="ECO:0007669"/>
    <property type="project" value="TreeGrafter"/>
</dbReference>